<feature type="compositionally biased region" description="Low complexity" evidence="1">
    <location>
        <begin position="70"/>
        <end position="100"/>
    </location>
</feature>
<dbReference type="EMBL" id="UYRX01000203">
    <property type="protein sequence ID" value="VDK77360.1"/>
    <property type="molecule type" value="Genomic_DNA"/>
</dbReference>
<feature type="region of interest" description="Disordered" evidence="1">
    <location>
        <begin position="1"/>
        <end position="37"/>
    </location>
</feature>
<feature type="compositionally biased region" description="Polar residues" evidence="1">
    <location>
        <begin position="152"/>
        <end position="168"/>
    </location>
</feature>
<organism evidence="2 3">
    <name type="scientific">Litomosoides sigmodontis</name>
    <name type="common">Filarial nematode worm</name>
    <dbReference type="NCBI Taxonomy" id="42156"/>
    <lineage>
        <taxon>Eukaryota</taxon>
        <taxon>Metazoa</taxon>
        <taxon>Ecdysozoa</taxon>
        <taxon>Nematoda</taxon>
        <taxon>Chromadorea</taxon>
        <taxon>Rhabditida</taxon>
        <taxon>Spirurina</taxon>
        <taxon>Spiruromorpha</taxon>
        <taxon>Filarioidea</taxon>
        <taxon>Onchocercidae</taxon>
        <taxon>Litomosoides</taxon>
    </lineage>
</organism>
<dbReference type="Proteomes" id="UP000277928">
    <property type="component" value="Unassembled WGS sequence"/>
</dbReference>
<dbReference type="OrthoDB" id="5873597at2759"/>
<dbReference type="AlphaFoldDB" id="A0A3P6TDQ4"/>
<feature type="region of interest" description="Disordered" evidence="1">
    <location>
        <begin position="66"/>
        <end position="170"/>
    </location>
</feature>
<keyword evidence="3" id="KW-1185">Reference proteome</keyword>
<evidence type="ECO:0000313" key="2">
    <source>
        <dbReference type="EMBL" id="VDK77360.1"/>
    </source>
</evidence>
<dbReference type="OMA" id="YFSGRTE"/>
<accession>A0A3P6TDQ4</accession>
<sequence length="198" mass="21475">MEEMRRRARVERTFLRHSNRESQGTVNGGNSLGSRDYASSHRITSPIIASRIFCRSQICLRKWLGGRLRGSPPSSSSVTTTSNTTGTETATTSSIATSENPQQISTDCASSRSTLIPMSSVAASNDDTSKCRRPETSSDTVTAEQEKDVDNSGDNSNKVDSSSTNEQRIVSGELSRKTACSLRLSGSTLLVCFVDFYN</sequence>
<feature type="compositionally biased region" description="Basic and acidic residues" evidence="1">
    <location>
        <begin position="127"/>
        <end position="136"/>
    </location>
</feature>
<name>A0A3P6TDQ4_LITSI</name>
<evidence type="ECO:0000256" key="1">
    <source>
        <dbReference type="SAM" id="MobiDB-lite"/>
    </source>
</evidence>
<gene>
    <name evidence="2" type="ORF">NLS_LOCUS3638</name>
</gene>
<feature type="compositionally biased region" description="Basic and acidic residues" evidence="1">
    <location>
        <begin position="10"/>
        <end position="20"/>
    </location>
</feature>
<protein>
    <submittedName>
        <fullName evidence="2">Uncharacterized protein</fullName>
    </submittedName>
</protein>
<evidence type="ECO:0000313" key="3">
    <source>
        <dbReference type="Proteomes" id="UP000277928"/>
    </source>
</evidence>
<feature type="compositionally biased region" description="Polar residues" evidence="1">
    <location>
        <begin position="101"/>
        <end position="126"/>
    </location>
</feature>
<proteinExistence type="predicted"/>
<reference evidence="2 3" key="1">
    <citation type="submission" date="2018-08" db="EMBL/GenBank/DDBJ databases">
        <authorList>
            <person name="Laetsch R D."/>
            <person name="Stevens L."/>
            <person name="Kumar S."/>
            <person name="Blaxter L. M."/>
        </authorList>
    </citation>
    <scope>NUCLEOTIDE SEQUENCE [LARGE SCALE GENOMIC DNA]</scope>
</reference>